<evidence type="ECO:0000256" key="2">
    <source>
        <dbReference type="ARBA" id="ARBA00023125"/>
    </source>
</evidence>
<feature type="domain" description="Core-binding (CB)" evidence="5">
    <location>
        <begin position="1"/>
        <end position="79"/>
    </location>
</feature>
<comment type="caution">
    <text evidence="6">The sequence shown here is derived from an EMBL/GenBank/DDBJ whole genome shotgun (WGS) entry which is preliminary data.</text>
</comment>
<dbReference type="AlphaFoldDB" id="A0A5C7EPK4"/>
<accession>A0A5C7EPK4</accession>
<reference evidence="6 7" key="1">
    <citation type="submission" date="2019-08" db="EMBL/GenBank/DDBJ databases">
        <title>Pelomicrobium methylotrophicum gen. nov., sp. nov. a moderately thermophilic, facultatively anaerobic, lithoautotrophic and methylotrophic bacterium isolated from a terrestrial mud volcano.</title>
        <authorList>
            <person name="Slobodkina G.B."/>
            <person name="Merkel A.Y."/>
            <person name="Slobodkin A.I."/>
        </authorList>
    </citation>
    <scope>NUCLEOTIDE SEQUENCE [LARGE SCALE GENOMIC DNA]</scope>
    <source>
        <strain evidence="6 7">SM250</strain>
    </source>
</reference>
<proteinExistence type="predicted"/>
<dbReference type="SUPFAM" id="SSF56349">
    <property type="entry name" value="DNA breaking-rejoining enzymes"/>
    <property type="match status" value="1"/>
</dbReference>
<keyword evidence="1" id="KW-0229">DNA integration</keyword>
<name>A0A5C7EPK4_9PROT</name>
<dbReference type="InterPro" id="IPR011010">
    <property type="entry name" value="DNA_brk_join_enz"/>
</dbReference>
<evidence type="ECO:0000256" key="3">
    <source>
        <dbReference type="ARBA" id="ARBA00023172"/>
    </source>
</evidence>
<evidence type="ECO:0000259" key="5">
    <source>
        <dbReference type="PROSITE" id="PS51900"/>
    </source>
</evidence>
<keyword evidence="7" id="KW-1185">Reference proteome</keyword>
<dbReference type="GO" id="GO:0006310">
    <property type="term" value="P:DNA recombination"/>
    <property type="evidence" value="ECO:0007669"/>
    <property type="project" value="UniProtKB-KW"/>
</dbReference>
<dbReference type="GO" id="GO:0003677">
    <property type="term" value="F:DNA binding"/>
    <property type="evidence" value="ECO:0007669"/>
    <property type="project" value="UniProtKB-UniRule"/>
</dbReference>
<dbReference type="GO" id="GO:0015074">
    <property type="term" value="P:DNA integration"/>
    <property type="evidence" value="ECO:0007669"/>
    <property type="project" value="UniProtKB-KW"/>
</dbReference>
<evidence type="ECO:0000256" key="4">
    <source>
        <dbReference type="PROSITE-ProRule" id="PRU01248"/>
    </source>
</evidence>
<dbReference type="InterPro" id="IPR013762">
    <property type="entry name" value="Integrase-like_cat_sf"/>
</dbReference>
<evidence type="ECO:0000313" key="6">
    <source>
        <dbReference type="EMBL" id="TXF13825.1"/>
    </source>
</evidence>
<dbReference type="InterPro" id="IPR010998">
    <property type="entry name" value="Integrase_recombinase_N"/>
</dbReference>
<keyword evidence="3" id="KW-0233">DNA recombination</keyword>
<dbReference type="Gene3D" id="1.10.150.130">
    <property type="match status" value="1"/>
</dbReference>
<keyword evidence="2 4" id="KW-0238">DNA-binding</keyword>
<sequence>MLDQVRSAIRRPHYSYRTEQAYVHWIKRFIYLHGVRHPREMGEAEVTAFLNSLVAGRGIAAATQNPALSSILFLYKEVLGKPLDWLDGLERAKRPARVPTVLTVGEVQRLLAHLDGMKWLMASLLYGAGLRPMEYVPVAQDVEPWWTERFCPGLRFKPRAP</sequence>
<dbReference type="InParanoid" id="A0A5C7EPK4"/>
<evidence type="ECO:0000313" key="7">
    <source>
        <dbReference type="Proteomes" id="UP000321201"/>
    </source>
</evidence>
<organism evidence="6 7">
    <name type="scientific">Pelomicrobium methylotrophicum</name>
    <dbReference type="NCBI Taxonomy" id="2602750"/>
    <lineage>
        <taxon>Bacteria</taxon>
        <taxon>Pseudomonadati</taxon>
        <taxon>Pseudomonadota</taxon>
        <taxon>Hydrogenophilia</taxon>
        <taxon>Hydrogenophilia incertae sedis</taxon>
        <taxon>Pelomicrobium</taxon>
    </lineage>
</organism>
<gene>
    <name evidence="6" type="ORF">FR698_00985</name>
</gene>
<dbReference type="Pfam" id="PF13495">
    <property type="entry name" value="Phage_int_SAM_4"/>
    <property type="match status" value="1"/>
</dbReference>
<evidence type="ECO:0000256" key="1">
    <source>
        <dbReference type="ARBA" id="ARBA00022908"/>
    </source>
</evidence>
<dbReference type="OrthoDB" id="5293311at2"/>
<dbReference type="Proteomes" id="UP000321201">
    <property type="component" value="Unassembled WGS sequence"/>
</dbReference>
<protein>
    <recommendedName>
        <fullName evidence="5">Core-binding (CB) domain-containing protein</fullName>
    </recommendedName>
</protein>
<dbReference type="EMBL" id="VPFL01000001">
    <property type="protein sequence ID" value="TXF13825.1"/>
    <property type="molecule type" value="Genomic_DNA"/>
</dbReference>
<dbReference type="Gene3D" id="1.10.443.10">
    <property type="entry name" value="Intergrase catalytic core"/>
    <property type="match status" value="1"/>
</dbReference>
<dbReference type="InterPro" id="IPR004107">
    <property type="entry name" value="Integrase_SAM-like_N"/>
</dbReference>
<dbReference type="PROSITE" id="PS51900">
    <property type="entry name" value="CB"/>
    <property type="match status" value="1"/>
</dbReference>
<dbReference type="InterPro" id="IPR044068">
    <property type="entry name" value="CB"/>
</dbReference>